<evidence type="ECO:0000313" key="3">
    <source>
        <dbReference type="Proteomes" id="UP000030748"/>
    </source>
</evidence>
<dbReference type="SMART" id="SM00256">
    <property type="entry name" value="FBOX"/>
    <property type="match status" value="1"/>
</dbReference>
<sequence>MDRISELPKEILQRILYFLSQEDVVRTSLLSKSWRYIWCSRPNLVFSDKNVYFQGKKQEFLSVVDETLQRYCDRRLRLEDFHLCMSDRDSLSLLDKWIAELATMGVKDFCLHILRENSCRVIVDLPVVLEAESLKVLWLHYCDLGRNIPENITFVRLQLLHLKNALIVQEIFDKIISSCTLITTLWLKDCKGLKTIKLEKNLHKYLKHFTFVNNAIYRKDERNVEIDAPALEKVTIYGSKVRFHYRKLRNLNNLVERSRVLCIDAPNMECFDYTGLVVPYVSFAPTSGWSNIKLCITGHDVDGAPSWFHILSKFIHALRHSIICLKKFHCSPNNNNLHVLGQDDDVINVGNRHVVVDDLTLKIGRSSSFTYLLNGLFCICRPRYVTPHWFSQENWNKERKVKEARDFFCKIEKTIDSTGNHDIRQYLEGFTFEGFDEFLLDWQPLQVATLLESEFVEFRVRLQWSDQHCESSSKLLES</sequence>
<proteinExistence type="predicted"/>
<dbReference type="CDD" id="cd22160">
    <property type="entry name" value="F-box_AtFBL13-like"/>
    <property type="match status" value="1"/>
</dbReference>
<feature type="domain" description="F-box" evidence="1">
    <location>
        <begin position="1"/>
        <end position="49"/>
    </location>
</feature>
<dbReference type="Pfam" id="PF00646">
    <property type="entry name" value="F-box"/>
    <property type="match status" value="1"/>
</dbReference>
<protein>
    <recommendedName>
        <fullName evidence="1">F-box domain-containing protein</fullName>
    </recommendedName>
</protein>
<dbReference type="InterPro" id="IPR036047">
    <property type="entry name" value="F-box-like_dom_sf"/>
</dbReference>
<dbReference type="InterPro" id="IPR055411">
    <property type="entry name" value="LRR_FXL15/At3g58940/PEG3-like"/>
</dbReference>
<dbReference type="Pfam" id="PF24758">
    <property type="entry name" value="LRR_At5g56370"/>
    <property type="match status" value="1"/>
</dbReference>
<dbReference type="Proteomes" id="UP000030748">
    <property type="component" value="Unassembled WGS sequence"/>
</dbReference>
<name>A0A022S0K1_ERYGU</name>
<dbReference type="AlphaFoldDB" id="A0A022S0K1"/>
<evidence type="ECO:0000259" key="1">
    <source>
        <dbReference type="PROSITE" id="PS50181"/>
    </source>
</evidence>
<accession>A0A022S0K1</accession>
<dbReference type="Gene3D" id="1.20.1280.50">
    <property type="match status" value="1"/>
</dbReference>
<dbReference type="eggNOG" id="ENOG502R7JR">
    <property type="taxonomic scope" value="Eukaryota"/>
</dbReference>
<organism evidence="2 3">
    <name type="scientific">Erythranthe guttata</name>
    <name type="common">Yellow monkey flower</name>
    <name type="synonym">Mimulus guttatus</name>
    <dbReference type="NCBI Taxonomy" id="4155"/>
    <lineage>
        <taxon>Eukaryota</taxon>
        <taxon>Viridiplantae</taxon>
        <taxon>Streptophyta</taxon>
        <taxon>Embryophyta</taxon>
        <taxon>Tracheophyta</taxon>
        <taxon>Spermatophyta</taxon>
        <taxon>Magnoliopsida</taxon>
        <taxon>eudicotyledons</taxon>
        <taxon>Gunneridae</taxon>
        <taxon>Pentapetalae</taxon>
        <taxon>asterids</taxon>
        <taxon>lamiids</taxon>
        <taxon>Lamiales</taxon>
        <taxon>Phrymaceae</taxon>
        <taxon>Erythranthe</taxon>
    </lineage>
</organism>
<reference evidence="2 3" key="1">
    <citation type="journal article" date="2013" name="Proc. Natl. Acad. Sci. U.S.A.">
        <title>Fine-scale variation in meiotic recombination in Mimulus inferred from population shotgun sequencing.</title>
        <authorList>
            <person name="Hellsten U."/>
            <person name="Wright K.M."/>
            <person name="Jenkins J."/>
            <person name="Shu S."/>
            <person name="Yuan Y."/>
            <person name="Wessler S.R."/>
            <person name="Schmutz J."/>
            <person name="Willis J.H."/>
            <person name="Rokhsar D.S."/>
        </authorList>
    </citation>
    <scope>NUCLEOTIDE SEQUENCE [LARGE SCALE GENOMIC DNA]</scope>
    <source>
        <strain evidence="3">cv. DUN x IM62</strain>
    </source>
</reference>
<dbReference type="PROSITE" id="PS50181">
    <property type="entry name" value="FBOX"/>
    <property type="match status" value="1"/>
</dbReference>
<dbReference type="SUPFAM" id="SSF81383">
    <property type="entry name" value="F-box domain"/>
    <property type="match status" value="1"/>
</dbReference>
<dbReference type="InterPro" id="IPR053781">
    <property type="entry name" value="F-box_AtFBL13-like"/>
</dbReference>
<gene>
    <name evidence="2" type="ORF">MIMGU_mgv1a019214mg</name>
</gene>
<dbReference type="InterPro" id="IPR001810">
    <property type="entry name" value="F-box_dom"/>
</dbReference>
<dbReference type="InterPro" id="IPR032675">
    <property type="entry name" value="LRR_dom_sf"/>
</dbReference>
<dbReference type="PANTHER" id="PTHR31639:SF42">
    <property type="entry name" value="OS02G0160200 PROTEIN"/>
    <property type="match status" value="1"/>
</dbReference>
<dbReference type="EMBL" id="KI630173">
    <property type="protein sequence ID" value="EYU45786.1"/>
    <property type="molecule type" value="Genomic_DNA"/>
</dbReference>
<keyword evidence="3" id="KW-1185">Reference proteome</keyword>
<dbReference type="PANTHER" id="PTHR31639">
    <property type="entry name" value="F-BOX PROTEIN-LIKE"/>
    <property type="match status" value="1"/>
</dbReference>
<evidence type="ECO:0000313" key="2">
    <source>
        <dbReference type="EMBL" id="EYU45786.1"/>
    </source>
</evidence>
<dbReference type="Gene3D" id="3.80.10.10">
    <property type="entry name" value="Ribonuclease Inhibitor"/>
    <property type="match status" value="1"/>
</dbReference>
<dbReference type="SUPFAM" id="SSF52058">
    <property type="entry name" value="L domain-like"/>
    <property type="match status" value="1"/>
</dbReference>